<evidence type="ECO:0000313" key="2">
    <source>
        <dbReference type="EMBL" id="KPI43752.1"/>
    </source>
</evidence>
<organism evidence="2 3">
    <name type="scientific">Cyphellophora attinorum</name>
    <dbReference type="NCBI Taxonomy" id="1664694"/>
    <lineage>
        <taxon>Eukaryota</taxon>
        <taxon>Fungi</taxon>
        <taxon>Dikarya</taxon>
        <taxon>Ascomycota</taxon>
        <taxon>Pezizomycotina</taxon>
        <taxon>Eurotiomycetes</taxon>
        <taxon>Chaetothyriomycetidae</taxon>
        <taxon>Chaetothyriales</taxon>
        <taxon>Cyphellophoraceae</taxon>
        <taxon>Cyphellophora</taxon>
    </lineage>
</organism>
<accession>A0A0N1P3B1</accession>
<dbReference type="STRING" id="1664694.A0A0N1P3B1"/>
<dbReference type="OrthoDB" id="2153847at2759"/>
<comment type="caution">
    <text evidence="2">The sequence shown here is derived from an EMBL/GenBank/DDBJ whole genome shotgun (WGS) entry which is preliminary data.</text>
</comment>
<dbReference type="VEuPathDB" id="FungiDB:AB675_6599"/>
<dbReference type="RefSeq" id="XP_018003715.1">
    <property type="nucleotide sequence ID" value="XM_018146900.1"/>
</dbReference>
<feature type="region of interest" description="Disordered" evidence="1">
    <location>
        <begin position="250"/>
        <end position="320"/>
    </location>
</feature>
<sequence length="465" mass="50116">MRYTEIVAASALVATAAARANVNSSPLGSRMHARDMKLSRREVPQEQSHKPILVKTQEMLLLDNPNQIVDSVFGLLGNAAASEGAGLITDFDCLQQATADQAFTNAVAAGDLEGQVAALQYRALERNTGQVGLASVDCTALQAVNPEIAAISQHQDPASDGAADINKAIVLELAIQIASIGGDPLQAINSGTFEPGDVGDPTAAGNTCNVADDAEGCIFSQNLLVPDASEDEIAAAVAAGVVDNVTQNAMHKPADAEAKAKADADKAKKEAEDEAKKAQEKADKLKQDQKVKDNKNKNKDKDNNKNKNRKDNNDDKFNKNDYNNEIIRQKNFDIILVQQLAAQAIFDVQAHAWQLIAQKQAELELLLLQQQIDQLLFQQQFFQFSQTIVINFSFAVNQYIGILGSNQQVLNLGGLQNIDFLNQFVGQYLGGLQDIQKLLDFGQVGHGSGNLAQLFQGFTGLQASY</sequence>
<name>A0A0N1P3B1_9EURO</name>
<proteinExistence type="predicted"/>
<feature type="compositionally biased region" description="Basic and acidic residues" evidence="1">
    <location>
        <begin position="252"/>
        <end position="319"/>
    </location>
</feature>
<reference evidence="2 3" key="1">
    <citation type="submission" date="2015-06" db="EMBL/GenBank/DDBJ databases">
        <title>Draft genome of the ant-associated black yeast Phialophora attae CBS 131958.</title>
        <authorList>
            <person name="Moreno L.F."/>
            <person name="Stielow B.J."/>
            <person name="de Hoog S."/>
            <person name="Vicente V.A."/>
            <person name="Weiss V.A."/>
            <person name="de Vries M."/>
            <person name="Cruz L.M."/>
            <person name="Souza E.M."/>
        </authorList>
    </citation>
    <scope>NUCLEOTIDE SEQUENCE [LARGE SCALE GENOMIC DNA]</scope>
    <source>
        <strain evidence="2 3">CBS 131958</strain>
    </source>
</reference>
<dbReference type="EMBL" id="LFJN01000004">
    <property type="protein sequence ID" value="KPI43752.1"/>
    <property type="molecule type" value="Genomic_DNA"/>
</dbReference>
<dbReference type="Proteomes" id="UP000038010">
    <property type="component" value="Unassembled WGS sequence"/>
</dbReference>
<gene>
    <name evidence="2" type="ORF">AB675_6599</name>
</gene>
<dbReference type="AlphaFoldDB" id="A0A0N1P3B1"/>
<dbReference type="GeneID" id="28738780"/>
<evidence type="ECO:0000313" key="3">
    <source>
        <dbReference type="Proteomes" id="UP000038010"/>
    </source>
</evidence>
<protein>
    <submittedName>
        <fullName evidence="2">Uncharacterized protein</fullName>
    </submittedName>
</protein>
<evidence type="ECO:0000256" key="1">
    <source>
        <dbReference type="SAM" id="MobiDB-lite"/>
    </source>
</evidence>
<keyword evidence="3" id="KW-1185">Reference proteome</keyword>